<protein>
    <recommendedName>
        <fullName evidence="4">Transposase</fullName>
    </recommendedName>
</protein>
<feature type="compositionally biased region" description="Polar residues" evidence="1">
    <location>
        <begin position="45"/>
        <end position="70"/>
    </location>
</feature>
<organism evidence="2 3">
    <name type="scientific">Vigna unguiculata</name>
    <name type="common">Cowpea</name>
    <dbReference type="NCBI Taxonomy" id="3917"/>
    <lineage>
        <taxon>Eukaryota</taxon>
        <taxon>Viridiplantae</taxon>
        <taxon>Streptophyta</taxon>
        <taxon>Embryophyta</taxon>
        <taxon>Tracheophyta</taxon>
        <taxon>Spermatophyta</taxon>
        <taxon>Magnoliopsida</taxon>
        <taxon>eudicotyledons</taxon>
        <taxon>Gunneridae</taxon>
        <taxon>Pentapetalae</taxon>
        <taxon>rosids</taxon>
        <taxon>fabids</taxon>
        <taxon>Fabales</taxon>
        <taxon>Fabaceae</taxon>
        <taxon>Papilionoideae</taxon>
        <taxon>50 kb inversion clade</taxon>
        <taxon>NPAAA clade</taxon>
        <taxon>indigoferoid/millettioid clade</taxon>
        <taxon>Phaseoleae</taxon>
        <taxon>Vigna</taxon>
    </lineage>
</organism>
<evidence type="ECO:0000256" key="1">
    <source>
        <dbReference type="SAM" id="MobiDB-lite"/>
    </source>
</evidence>
<dbReference type="AlphaFoldDB" id="A0A4D6LEC5"/>
<evidence type="ECO:0000313" key="3">
    <source>
        <dbReference type="Proteomes" id="UP000501690"/>
    </source>
</evidence>
<feature type="compositionally biased region" description="Polar residues" evidence="1">
    <location>
        <begin position="95"/>
        <end position="151"/>
    </location>
</feature>
<dbReference type="EMBL" id="CP039347">
    <property type="protein sequence ID" value="QCD86927.1"/>
    <property type="molecule type" value="Genomic_DNA"/>
</dbReference>
<evidence type="ECO:0008006" key="4">
    <source>
        <dbReference type="Google" id="ProtNLM"/>
    </source>
</evidence>
<feature type="compositionally biased region" description="Low complexity" evidence="1">
    <location>
        <begin position="78"/>
        <end position="94"/>
    </location>
</feature>
<dbReference type="Proteomes" id="UP000501690">
    <property type="component" value="Linkage Group LG3"/>
</dbReference>
<feature type="compositionally biased region" description="Polar residues" evidence="1">
    <location>
        <begin position="291"/>
        <end position="306"/>
    </location>
</feature>
<gene>
    <name evidence="2" type="ORF">DEO72_LG3g1456</name>
</gene>
<feature type="region of interest" description="Disordered" evidence="1">
    <location>
        <begin position="286"/>
        <end position="306"/>
    </location>
</feature>
<proteinExistence type="predicted"/>
<evidence type="ECO:0000313" key="2">
    <source>
        <dbReference type="EMBL" id="QCD86927.1"/>
    </source>
</evidence>
<sequence length="306" mass="33612">MPIPKRIKNLLKSVLGNSKDQYITSSSQHYVLQATHEQPIHEPPNSETAQPRKQHAQPTSQASLPLTQFGQPRKQPRQPRQQPRQLRKPPTQLRTQYTQPTEPTHPTSEPIQQTSESAHATSKSTQPTSESAQSTSQHVEPNSQSAQPTNGSEEERVEPKRGRQSNNYWVVDAIETASDISPYERIGIIFGREHAGRVREHSHGPCPTLAFKKSTTGLSGMNFASSSGTSPNTNDKFVRIENELATMKIQMQALLAYIASKEDVPEYLAFIAASLPRPLVNEVPNIGSGVPSANDNIGSSGASKTN</sequence>
<keyword evidence="3" id="KW-1185">Reference proteome</keyword>
<name>A0A4D6LEC5_VIGUN</name>
<reference evidence="2 3" key="1">
    <citation type="submission" date="2019-04" db="EMBL/GenBank/DDBJ databases">
        <title>An improved genome assembly and genetic linkage map for asparagus bean, Vigna unguiculata ssp. sesquipedialis.</title>
        <authorList>
            <person name="Xia Q."/>
            <person name="Zhang R."/>
            <person name="Dong Y."/>
        </authorList>
    </citation>
    <scope>NUCLEOTIDE SEQUENCE [LARGE SCALE GENOMIC DNA]</scope>
    <source>
        <tissue evidence="2">Leaf</tissue>
    </source>
</reference>
<feature type="region of interest" description="Disordered" evidence="1">
    <location>
        <begin position="27"/>
        <end position="163"/>
    </location>
</feature>
<accession>A0A4D6LEC5</accession>